<proteinExistence type="predicted"/>
<name>A0A2N1MN40_9GLOM</name>
<dbReference type="Proteomes" id="UP000233469">
    <property type="component" value="Unassembled WGS sequence"/>
</dbReference>
<dbReference type="OrthoDB" id="2339500at2759"/>
<reference evidence="2 3" key="1">
    <citation type="submission" date="2016-04" db="EMBL/GenBank/DDBJ databases">
        <title>Genome analyses suggest a sexual origin of heterokaryosis in a supposedly ancient asexual fungus.</title>
        <authorList>
            <person name="Ropars J."/>
            <person name="Sedzielewska K."/>
            <person name="Noel J."/>
            <person name="Charron P."/>
            <person name="Farinelli L."/>
            <person name="Marton T."/>
            <person name="Kruger M."/>
            <person name="Pelin A."/>
            <person name="Brachmann A."/>
            <person name="Corradi N."/>
        </authorList>
    </citation>
    <scope>NUCLEOTIDE SEQUENCE [LARGE SCALE GENOMIC DNA]</scope>
    <source>
        <strain evidence="2 3">C2</strain>
    </source>
</reference>
<dbReference type="VEuPathDB" id="FungiDB:FUN_023235"/>
<gene>
    <name evidence="2" type="ORF">RhiirC2_789453</name>
</gene>
<dbReference type="AlphaFoldDB" id="A0A2N1MN40"/>
<accession>A0A2N1MN40</accession>
<comment type="caution">
    <text evidence="2">The sequence shown here is derived from an EMBL/GenBank/DDBJ whole genome shotgun (WGS) entry which is preliminary data.</text>
</comment>
<organism evidence="2 3">
    <name type="scientific">Rhizophagus irregularis</name>
    <dbReference type="NCBI Taxonomy" id="588596"/>
    <lineage>
        <taxon>Eukaryota</taxon>
        <taxon>Fungi</taxon>
        <taxon>Fungi incertae sedis</taxon>
        <taxon>Mucoromycota</taxon>
        <taxon>Glomeromycotina</taxon>
        <taxon>Glomeromycetes</taxon>
        <taxon>Glomerales</taxon>
        <taxon>Glomeraceae</taxon>
        <taxon>Rhizophagus</taxon>
    </lineage>
</organism>
<reference evidence="2 3" key="2">
    <citation type="submission" date="2017-10" db="EMBL/GenBank/DDBJ databases">
        <title>Extensive intraspecific genome diversity in a model arbuscular mycorrhizal fungus.</title>
        <authorList>
            <person name="Chen E.C.H."/>
            <person name="Morin E."/>
            <person name="Baudet D."/>
            <person name="Noel J."/>
            <person name="Ndikumana S."/>
            <person name="Charron P."/>
            <person name="St-Onge C."/>
            <person name="Giorgi J."/>
            <person name="Grigoriev I.V."/>
            <person name="Roux C."/>
            <person name="Martin F.M."/>
            <person name="Corradi N."/>
        </authorList>
    </citation>
    <scope>NUCLEOTIDE SEQUENCE [LARGE SCALE GENOMIC DNA]</scope>
    <source>
        <strain evidence="2 3">C2</strain>
    </source>
</reference>
<evidence type="ECO:0000313" key="2">
    <source>
        <dbReference type="EMBL" id="PKK63060.1"/>
    </source>
</evidence>
<feature type="coiled-coil region" evidence="1">
    <location>
        <begin position="317"/>
        <end position="344"/>
    </location>
</feature>
<dbReference type="VEuPathDB" id="FungiDB:RhiirA1_444445"/>
<dbReference type="EMBL" id="LLXL01001739">
    <property type="protein sequence ID" value="PKK63060.1"/>
    <property type="molecule type" value="Genomic_DNA"/>
</dbReference>
<evidence type="ECO:0000313" key="3">
    <source>
        <dbReference type="Proteomes" id="UP000233469"/>
    </source>
</evidence>
<keyword evidence="1" id="KW-0175">Coiled coil</keyword>
<sequence>MALAKRYFTKYKASQVLYGISQNPDTGDYILVQSNTINLSGNEKIESSNAIEVDQEDYSFVISDKVREELQNIVKDTNVRDIFFGKDNEDKVSSNKNQKLYIIVNNIPTVPLQMIENFPVTYIEWGTFSEKIPRNNPPQKSFLSDIKEKFDSILDNQIGIGFRSKYCNLIAISLGWKIVGRYYTEIPAIVFYVIRKGIIPIGNDLLPDTINGIDTDVREGFYEPTGLADSQFCRKYSASVSSGCSIGICDFRAGTLGAFVKNSNDQICLLSNHHVLCSNDNRKIEYIIKQPAYIDHVGAIKEEIEEEKKNLARAKYVDKNIEEVNEKSDEIEALEVKLEAAKRKDTKFARYIEGKRDNCIVGRSSYGIDAAIASLELIDNNRKRYIRPKNFAISNSAFEKYSLTVPFQLSGIIKDINSVDTSKSIFKVGRTTGLTKGRIPDLIGISFNSMEGLCIYKHQLSILGGVQMEEVNDSENKTIFQPIWLDRQIVVLQKGDGSFMEKGDSGCIWFDQNGMIIALGHGVFTRNESVYAVGSPINAVLKALKVELYLGEMNEK</sequence>
<protein>
    <submittedName>
        <fullName evidence="2">Uncharacterized protein</fullName>
    </submittedName>
</protein>
<evidence type="ECO:0000256" key="1">
    <source>
        <dbReference type="SAM" id="Coils"/>
    </source>
</evidence>
<dbReference type="VEuPathDB" id="FungiDB:RhiirFUN_001318"/>